<dbReference type="InterPro" id="IPR003594">
    <property type="entry name" value="HATPase_dom"/>
</dbReference>
<evidence type="ECO:0000313" key="3">
    <source>
        <dbReference type="Proteomes" id="UP000638848"/>
    </source>
</evidence>
<sequence>MPEPSVHRARRGPATAETVDAVHNDLDGLWAEADFVPEPDRMAFTLAVVEAATNVVVHAVPAAEDPLELEVDITAEASRLEARIYEIGAAPAEVEVDGGMPAAESAAESGRGMALIQALVSAVVFERRDDTNVWVLCREYRGS</sequence>
<evidence type="ECO:0000259" key="1">
    <source>
        <dbReference type="Pfam" id="PF13581"/>
    </source>
</evidence>
<feature type="domain" description="Histidine kinase/HSP90-like ATPase" evidence="1">
    <location>
        <begin position="13"/>
        <end position="133"/>
    </location>
</feature>
<protein>
    <recommendedName>
        <fullName evidence="1">Histidine kinase/HSP90-like ATPase domain-containing protein</fullName>
    </recommendedName>
</protein>
<reference evidence="2" key="1">
    <citation type="journal article" date="2014" name="Int. J. Syst. Evol. Microbiol.">
        <title>Complete genome sequence of Corynebacterium casei LMG S-19264T (=DSM 44701T), isolated from a smear-ripened cheese.</title>
        <authorList>
            <consortium name="US DOE Joint Genome Institute (JGI-PGF)"/>
            <person name="Walter F."/>
            <person name="Albersmeier A."/>
            <person name="Kalinowski J."/>
            <person name="Ruckert C."/>
        </authorList>
    </citation>
    <scope>NUCLEOTIDE SEQUENCE</scope>
    <source>
        <strain evidence="2">CGMCC 1.12187</strain>
    </source>
</reference>
<dbReference type="CDD" id="cd16936">
    <property type="entry name" value="HATPase_RsbW-like"/>
    <property type="match status" value="1"/>
</dbReference>
<dbReference type="InterPro" id="IPR036890">
    <property type="entry name" value="HATPase_C_sf"/>
</dbReference>
<dbReference type="EMBL" id="BMEQ01000013">
    <property type="protein sequence ID" value="GGG61171.1"/>
    <property type="molecule type" value="Genomic_DNA"/>
</dbReference>
<dbReference type="Pfam" id="PF13581">
    <property type="entry name" value="HATPase_c_2"/>
    <property type="match status" value="1"/>
</dbReference>
<gene>
    <name evidence="2" type="ORF">GCM10011374_25180</name>
</gene>
<organism evidence="2 3">
    <name type="scientific">Kocuria dechangensis</name>
    <dbReference type="NCBI Taxonomy" id="1176249"/>
    <lineage>
        <taxon>Bacteria</taxon>
        <taxon>Bacillati</taxon>
        <taxon>Actinomycetota</taxon>
        <taxon>Actinomycetes</taxon>
        <taxon>Micrococcales</taxon>
        <taxon>Micrococcaceae</taxon>
        <taxon>Kocuria</taxon>
    </lineage>
</organism>
<accession>A0A917LX49</accession>
<comment type="caution">
    <text evidence="2">The sequence shown here is derived from an EMBL/GenBank/DDBJ whole genome shotgun (WGS) entry which is preliminary data.</text>
</comment>
<reference evidence="2" key="2">
    <citation type="submission" date="2020-09" db="EMBL/GenBank/DDBJ databases">
        <authorList>
            <person name="Sun Q."/>
            <person name="Zhou Y."/>
        </authorList>
    </citation>
    <scope>NUCLEOTIDE SEQUENCE</scope>
    <source>
        <strain evidence="2">CGMCC 1.12187</strain>
    </source>
</reference>
<dbReference type="RefSeq" id="WP_188537728.1">
    <property type="nucleotide sequence ID" value="NZ_BMEQ01000013.1"/>
</dbReference>
<dbReference type="AlphaFoldDB" id="A0A917LX49"/>
<proteinExistence type="predicted"/>
<dbReference type="Proteomes" id="UP000638848">
    <property type="component" value="Unassembled WGS sequence"/>
</dbReference>
<keyword evidence="3" id="KW-1185">Reference proteome</keyword>
<name>A0A917LX49_9MICC</name>
<dbReference type="Gene3D" id="3.30.565.10">
    <property type="entry name" value="Histidine kinase-like ATPase, C-terminal domain"/>
    <property type="match status" value="1"/>
</dbReference>
<evidence type="ECO:0000313" key="2">
    <source>
        <dbReference type="EMBL" id="GGG61171.1"/>
    </source>
</evidence>